<gene>
    <name evidence="2" type="ORF">ACFQ11_05305</name>
</gene>
<reference evidence="3" key="1">
    <citation type="journal article" date="2019" name="Int. J. Syst. Evol. Microbiol.">
        <title>The Global Catalogue of Microorganisms (GCM) 10K type strain sequencing project: providing services to taxonomists for standard genome sequencing and annotation.</title>
        <authorList>
            <consortium name="The Broad Institute Genomics Platform"/>
            <consortium name="The Broad Institute Genome Sequencing Center for Infectious Disease"/>
            <person name="Wu L."/>
            <person name="Ma J."/>
        </authorList>
    </citation>
    <scope>NUCLEOTIDE SEQUENCE [LARGE SCALE GENOMIC DNA]</scope>
    <source>
        <strain evidence="3">JCM 31202</strain>
    </source>
</reference>
<accession>A0ABW3EHJ7</accession>
<dbReference type="EMBL" id="JBHTJA010000005">
    <property type="protein sequence ID" value="MFD0899798.1"/>
    <property type="molecule type" value="Genomic_DNA"/>
</dbReference>
<organism evidence="2 3">
    <name type="scientific">Actinomadura sediminis</name>
    <dbReference type="NCBI Taxonomy" id="1038904"/>
    <lineage>
        <taxon>Bacteria</taxon>
        <taxon>Bacillati</taxon>
        <taxon>Actinomycetota</taxon>
        <taxon>Actinomycetes</taxon>
        <taxon>Streptosporangiales</taxon>
        <taxon>Thermomonosporaceae</taxon>
        <taxon>Actinomadura</taxon>
    </lineage>
</organism>
<sequence>MSDRIQVVPEWALWGKEPNGLSYRVLRCSNGRLNSADFTQIMQHHSTGTHNHLPQVTLNWARDRAKNEQYIGLAVQRWAQERDHTGRKIAITRYCALPYSQLRGAVSYETIYHALSDWEPPADDAPAAVELPALSPEALAPRVDEYALGVAGLLLTLDPVHIVPSGKIPTYLERLRFLDVVAALLPYGLRTRLSAATWVSSTSQNRIRLAFTAHAGEDAQAVRWGATPSFADKWNTVAHRYADLLGDNAGTEERAADLIRGLAARREPMSFTADDARRSLELLNAQVRGPGRPAGTTQGDGADFVAAMEALHACRHAVAHVDRPTFISAVARLRQVQDAGFGADERRRLWETAVAAGLPCLPSSTRDDPELAELYEACLRLGHGPSLDLENVYRIENDLGVDLPLQLLQVMARLAVGDEPTRLAVAIRLGRDVMSLARRVDANALVRLAVSEEREDVLEVVLAELCRRSRDGHATPVAHALATHGYLAQPVERFYPGVNEQAGALRELLAAVFGGRLNRDQFAGIVRGGGPNSPRPALILAALSLYQGADARDLLVDFYLRGFLGAATPSYLSPDLRGVVDRALARHPSWPPPPMSRYEEAHDDGDDAQAGLRHKIKSFRPPWRSDHEPNP</sequence>
<comment type="caution">
    <text evidence="2">The sequence shown here is derived from an EMBL/GenBank/DDBJ whole genome shotgun (WGS) entry which is preliminary data.</text>
</comment>
<evidence type="ECO:0000256" key="1">
    <source>
        <dbReference type="SAM" id="MobiDB-lite"/>
    </source>
</evidence>
<proteinExistence type="predicted"/>
<feature type="region of interest" description="Disordered" evidence="1">
    <location>
        <begin position="587"/>
        <end position="631"/>
    </location>
</feature>
<evidence type="ECO:0000313" key="3">
    <source>
        <dbReference type="Proteomes" id="UP001596972"/>
    </source>
</evidence>
<protein>
    <recommendedName>
        <fullName evidence="4">HEAT repeat domain-containing protein</fullName>
    </recommendedName>
</protein>
<name>A0ABW3EHJ7_9ACTN</name>
<dbReference type="RefSeq" id="WP_378296690.1">
    <property type="nucleotide sequence ID" value="NZ_JBHTJA010000005.1"/>
</dbReference>
<evidence type="ECO:0000313" key="2">
    <source>
        <dbReference type="EMBL" id="MFD0899798.1"/>
    </source>
</evidence>
<keyword evidence="3" id="KW-1185">Reference proteome</keyword>
<evidence type="ECO:0008006" key="4">
    <source>
        <dbReference type="Google" id="ProtNLM"/>
    </source>
</evidence>
<dbReference type="Proteomes" id="UP001596972">
    <property type="component" value="Unassembled WGS sequence"/>
</dbReference>